<evidence type="ECO:0000313" key="5">
    <source>
        <dbReference type="Proteomes" id="UP000184436"/>
    </source>
</evidence>
<keyword evidence="2 4" id="KW-0808">Transferase</keyword>
<reference evidence="4 5" key="1">
    <citation type="submission" date="2016-11" db="EMBL/GenBank/DDBJ databases">
        <authorList>
            <person name="Jaros S."/>
            <person name="Januszkiewicz K."/>
            <person name="Wedrychowicz H."/>
        </authorList>
    </citation>
    <scope>NUCLEOTIDE SEQUENCE [LARGE SCALE GENOMIC DNA]</scope>
    <source>
        <strain evidence="4 5">DSM 26883</strain>
    </source>
</reference>
<protein>
    <submittedName>
        <fullName evidence="4">Glycosyltransferase involved in cell wall bisynthesis</fullName>
    </submittedName>
</protein>
<proteinExistence type="predicted"/>
<evidence type="ECO:0000256" key="2">
    <source>
        <dbReference type="ARBA" id="ARBA00022679"/>
    </source>
</evidence>
<keyword evidence="5" id="KW-1185">Reference proteome</keyword>
<dbReference type="RefSeq" id="WP_025074939.1">
    <property type="nucleotide sequence ID" value="NZ_FQVD01000011.1"/>
</dbReference>
<dbReference type="SUPFAM" id="SSF53448">
    <property type="entry name" value="Nucleotide-diphospho-sugar transferases"/>
    <property type="match status" value="1"/>
</dbReference>
<dbReference type="GO" id="GO:0016758">
    <property type="term" value="F:hexosyltransferase activity"/>
    <property type="evidence" value="ECO:0007669"/>
    <property type="project" value="UniProtKB-ARBA"/>
</dbReference>
<organism evidence="4 5">
    <name type="scientific">Bacteroides faecichinchillae</name>
    <dbReference type="NCBI Taxonomy" id="871325"/>
    <lineage>
        <taxon>Bacteria</taxon>
        <taxon>Pseudomonadati</taxon>
        <taxon>Bacteroidota</taxon>
        <taxon>Bacteroidia</taxon>
        <taxon>Bacteroidales</taxon>
        <taxon>Bacteroidaceae</taxon>
        <taxon>Bacteroides</taxon>
    </lineage>
</organism>
<sequence length="312" mass="35848">MLITIIIPVHNSAKFLHRCINSVITQTYPNWELILIDDGSEDESSKICDEYTQIDRRIKVIHTENGGVSRSRNIGLENALGDFVTFSDSDDEILPCALEYYTKAVGVGVDVVRGGFERVKIENTTIISTASFVTSDKEKILHTCAETRYEAYVWNSFFRKELIGNIRFDESISWCEDHLFTFSVMSKARKVAFISELVYRYYAPDTNAISMGGNLSSRYIDPKMVIAEALEERRIKTAYLSTPLSKENELIDSEFNYKVRLALRYAIIGNRYKEALAISCKYLYFDFKPLILNILYIKISPCIRRLVKNIIK</sequence>
<gene>
    <name evidence="4" type="ORF">SAMN05444349_11191</name>
</gene>
<dbReference type="PANTHER" id="PTHR22916:SF51">
    <property type="entry name" value="GLYCOSYLTRANSFERASE EPSH-RELATED"/>
    <property type="match status" value="1"/>
</dbReference>
<feature type="domain" description="Glycosyltransferase 2-like" evidence="3">
    <location>
        <begin position="4"/>
        <end position="131"/>
    </location>
</feature>
<dbReference type="InterPro" id="IPR001173">
    <property type="entry name" value="Glyco_trans_2-like"/>
</dbReference>
<name>A0A1M4YYZ3_9BACE</name>
<dbReference type="OrthoDB" id="6307329at2"/>
<evidence type="ECO:0000259" key="3">
    <source>
        <dbReference type="Pfam" id="PF00535"/>
    </source>
</evidence>
<evidence type="ECO:0000256" key="1">
    <source>
        <dbReference type="ARBA" id="ARBA00022676"/>
    </source>
</evidence>
<accession>A0A1M4YYZ3</accession>
<dbReference type="Pfam" id="PF00535">
    <property type="entry name" value="Glycos_transf_2"/>
    <property type="match status" value="1"/>
</dbReference>
<keyword evidence="1" id="KW-0328">Glycosyltransferase</keyword>
<dbReference type="EMBL" id="FQVD01000011">
    <property type="protein sequence ID" value="SHF10777.1"/>
    <property type="molecule type" value="Genomic_DNA"/>
</dbReference>
<evidence type="ECO:0000313" key="4">
    <source>
        <dbReference type="EMBL" id="SHF10777.1"/>
    </source>
</evidence>
<dbReference type="STRING" id="871325.SAMN05444349_11191"/>
<dbReference type="Proteomes" id="UP000184436">
    <property type="component" value="Unassembled WGS sequence"/>
</dbReference>
<dbReference type="PANTHER" id="PTHR22916">
    <property type="entry name" value="GLYCOSYLTRANSFERASE"/>
    <property type="match status" value="1"/>
</dbReference>
<dbReference type="Gene3D" id="3.90.550.10">
    <property type="entry name" value="Spore Coat Polysaccharide Biosynthesis Protein SpsA, Chain A"/>
    <property type="match status" value="1"/>
</dbReference>
<dbReference type="AlphaFoldDB" id="A0A1M4YYZ3"/>
<dbReference type="InterPro" id="IPR029044">
    <property type="entry name" value="Nucleotide-diphossugar_trans"/>
</dbReference>